<accession>A0A8X6QJB2</accession>
<dbReference type="AlphaFoldDB" id="A0A8X6QJB2"/>
<sequence>MQCGIVCCSIDSSGPSTSRKHGSMTLPPVVDKRTFFGRGDDGCHHSHAHDFGGWIKGMTRVSLAAMTLERNWFPISWYRIMCCMETDMR</sequence>
<protein>
    <submittedName>
        <fullName evidence="1">Uncharacterized protein</fullName>
    </submittedName>
</protein>
<evidence type="ECO:0000313" key="1">
    <source>
        <dbReference type="EMBL" id="GFU21839.1"/>
    </source>
</evidence>
<dbReference type="Proteomes" id="UP000887013">
    <property type="component" value="Unassembled WGS sequence"/>
</dbReference>
<organism evidence="1 2">
    <name type="scientific">Nephila pilipes</name>
    <name type="common">Giant wood spider</name>
    <name type="synonym">Nephila maculata</name>
    <dbReference type="NCBI Taxonomy" id="299642"/>
    <lineage>
        <taxon>Eukaryota</taxon>
        <taxon>Metazoa</taxon>
        <taxon>Ecdysozoa</taxon>
        <taxon>Arthropoda</taxon>
        <taxon>Chelicerata</taxon>
        <taxon>Arachnida</taxon>
        <taxon>Araneae</taxon>
        <taxon>Araneomorphae</taxon>
        <taxon>Entelegynae</taxon>
        <taxon>Araneoidea</taxon>
        <taxon>Nephilidae</taxon>
        <taxon>Nephila</taxon>
    </lineage>
</organism>
<name>A0A8X6QJB2_NEPPI</name>
<reference evidence="1" key="1">
    <citation type="submission" date="2020-08" db="EMBL/GenBank/DDBJ databases">
        <title>Multicomponent nature underlies the extraordinary mechanical properties of spider dragline silk.</title>
        <authorList>
            <person name="Kono N."/>
            <person name="Nakamura H."/>
            <person name="Mori M."/>
            <person name="Yoshida Y."/>
            <person name="Ohtoshi R."/>
            <person name="Malay A.D."/>
            <person name="Moran D.A.P."/>
            <person name="Tomita M."/>
            <person name="Numata K."/>
            <person name="Arakawa K."/>
        </authorList>
    </citation>
    <scope>NUCLEOTIDE SEQUENCE</scope>
</reference>
<gene>
    <name evidence="1" type="ORF">NPIL_585411</name>
</gene>
<proteinExistence type="predicted"/>
<evidence type="ECO:0000313" key="2">
    <source>
        <dbReference type="Proteomes" id="UP000887013"/>
    </source>
</evidence>
<keyword evidence="2" id="KW-1185">Reference proteome</keyword>
<dbReference type="EMBL" id="BMAW01127595">
    <property type="protein sequence ID" value="GFU21839.1"/>
    <property type="molecule type" value="Genomic_DNA"/>
</dbReference>
<comment type="caution">
    <text evidence="1">The sequence shown here is derived from an EMBL/GenBank/DDBJ whole genome shotgun (WGS) entry which is preliminary data.</text>
</comment>